<keyword evidence="3" id="KW-1185">Reference proteome</keyword>
<dbReference type="PANTHER" id="PTHR36836:SF1">
    <property type="entry name" value="COLANIC ACID BIOSYNTHESIS PROTEIN WCAK"/>
    <property type="match status" value="1"/>
</dbReference>
<reference evidence="2 3" key="1">
    <citation type="submission" date="2013-04" db="EMBL/GenBank/DDBJ databases">
        <title>Hyphomonas sp. T24B3 Genome Sequencing.</title>
        <authorList>
            <person name="Lai Q."/>
            <person name="Shao Z."/>
        </authorList>
    </citation>
    <scope>NUCLEOTIDE SEQUENCE [LARGE SCALE GENOMIC DNA]</scope>
    <source>
        <strain evidence="2 3">T24B3</strain>
    </source>
</reference>
<dbReference type="Pfam" id="PF04230">
    <property type="entry name" value="PS_pyruv_trans"/>
    <property type="match status" value="1"/>
</dbReference>
<dbReference type="eggNOG" id="COG2327">
    <property type="taxonomic scope" value="Bacteria"/>
</dbReference>
<name>A0A062TVL7_9PROT</name>
<dbReference type="PANTHER" id="PTHR36836">
    <property type="entry name" value="COLANIC ACID BIOSYNTHESIS PROTEIN WCAK"/>
    <property type="match status" value="1"/>
</dbReference>
<evidence type="ECO:0000313" key="3">
    <source>
        <dbReference type="Proteomes" id="UP000249123"/>
    </source>
</evidence>
<accession>A0A062TVL7</accession>
<gene>
    <name evidence="2" type="ORF">HY3_02080</name>
</gene>
<organism evidence="2 3">
    <name type="scientific">Hyphomonas pacifica</name>
    <dbReference type="NCBI Taxonomy" id="1280941"/>
    <lineage>
        <taxon>Bacteria</taxon>
        <taxon>Pseudomonadati</taxon>
        <taxon>Pseudomonadota</taxon>
        <taxon>Alphaproteobacteria</taxon>
        <taxon>Hyphomonadales</taxon>
        <taxon>Hyphomonadaceae</taxon>
        <taxon>Hyphomonas</taxon>
    </lineage>
</organism>
<evidence type="ECO:0000259" key="1">
    <source>
        <dbReference type="Pfam" id="PF04230"/>
    </source>
</evidence>
<proteinExistence type="predicted"/>
<feature type="domain" description="Polysaccharide pyruvyl transferase" evidence="1">
    <location>
        <begin position="15"/>
        <end position="265"/>
    </location>
</feature>
<sequence length="328" mass="37227">MTKRIGLVGYFKWGNYGDELFREVLTDLFAGDEDIEVDVMHDMTEAPYFSGSVAERVDKFDAIIIGGGDLVIPWSLSPLYWKEEYLAKPVFVIGVEVPRWGGWKEEVCLEMSRFLQHENVKFIHARSEASAKWMQEHLRPKIDVYPGIDIVCAMDFPFHAPQNKVLGLITRAYQNIDPVHINAFLQKAVDDGWTIKHIPLGTAPTSEEDIAEAHEHTFTPRSITVTRTIEELTREIQTCQMLLSMKFHGCVVGHMSGVPTVTLSRADKFVHFYQRIGRAAFLSVAGDARLPELFYLGMSGVDRHGVEELRAVAKQEVQMLRDAVLQYV</sequence>
<dbReference type="EMBL" id="AWFB01000023">
    <property type="protein sequence ID" value="RAN33156.1"/>
    <property type="molecule type" value="Genomic_DNA"/>
</dbReference>
<comment type="caution">
    <text evidence="2">The sequence shown here is derived from an EMBL/GenBank/DDBJ whole genome shotgun (WGS) entry which is preliminary data.</text>
</comment>
<dbReference type="InterPro" id="IPR007345">
    <property type="entry name" value="Polysacch_pyruvyl_Trfase"/>
</dbReference>
<protein>
    <recommendedName>
        <fullName evidence="1">Polysaccharide pyruvyl transferase domain-containing protein</fullName>
    </recommendedName>
</protein>
<dbReference type="Proteomes" id="UP000249123">
    <property type="component" value="Unassembled WGS sequence"/>
</dbReference>
<dbReference type="STRING" id="1280941.HY2_02915"/>
<evidence type="ECO:0000313" key="2">
    <source>
        <dbReference type="EMBL" id="RAN33156.1"/>
    </source>
</evidence>
<dbReference type="RefSeq" id="WP_034827515.1">
    <property type="nucleotide sequence ID" value="NZ_AWFA01000034.1"/>
</dbReference>
<dbReference type="AlphaFoldDB" id="A0A062TVL7"/>